<gene>
    <name evidence="11" type="ORF">SAMN04488518_115101</name>
</gene>
<evidence type="ECO:0000256" key="9">
    <source>
        <dbReference type="ARBA" id="ARBA00023014"/>
    </source>
</evidence>
<keyword evidence="6" id="KW-0732">Signal</keyword>
<accession>A0A1I4EJA3</accession>
<evidence type="ECO:0000256" key="2">
    <source>
        <dbReference type="ARBA" id="ARBA00010312"/>
    </source>
</evidence>
<evidence type="ECO:0000313" key="11">
    <source>
        <dbReference type="EMBL" id="SFL05838.1"/>
    </source>
</evidence>
<dbReference type="PANTHER" id="PTHR43742">
    <property type="entry name" value="TRIMETHYLAMINE-N-OXIDE REDUCTASE"/>
    <property type="match status" value="1"/>
</dbReference>
<keyword evidence="3" id="KW-0004">4Fe-4S</keyword>
<evidence type="ECO:0000313" key="12">
    <source>
        <dbReference type="Proteomes" id="UP000199598"/>
    </source>
</evidence>
<proteinExistence type="inferred from homology"/>
<protein>
    <submittedName>
        <fullName evidence="11">Tetrathionate reductase subunit A</fullName>
    </submittedName>
</protein>
<dbReference type="InterPro" id="IPR037946">
    <property type="entry name" value="MopB_CT_Tetrathionate"/>
</dbReference>
<dbReference type="Gene3D" id="2.20.25.90">
    <property type="entry name" value="ADC-like domains"/>
    <property type="match status" value="1"/>
</dbReference>
<dbReference type="InterPro" id="IPR006311">
    <property type="entry name" value="TAT_signal"/>
</dbReference>
<dbReference type="Pfam" id="PF01568">
    <property type="entry name" value="Molydop_binding"/>
    <property type="match status" value="1"/>
</dbReference>
<dbReference type="Proteomes" id="UP000199598">
    <property type="component" value="Unassembled WGS sequence"/>
</dbReference>
<dbReference type="PANTHER" id="PTHR43742:SF9">
    <property type="entry name" value="TETRATHIONATE REDUCTASE SUBUNIT A"/>
    <property type="match status" value="1"/>
</dbReference>
<keyword evidence="8" id="KW-0408">Iron</keyword>
<organism evidence="11 12">
    <name type="scientific">Pseudovibrio ascidiaceicola</name>
    <dbReference type="NCBI Taxonomy" id="285279"/>
    <lineage>
        <taxon>Bacteria</taxon>
        <taxon>Pseudomonadati</taxon>
        <taxon>Pseudomonadota</taxon>
        <taxon>Alphaproteobacteria</taxon>
        <taxon>Hyphomicrobiales</taxon>
        <taxon>Stappiaceae</taxon>
        <taxon>Pseudovibrio</taxon>
    </lineage>
</organism>
<keyword evidence="7" id="KW-0560">Oxidoreductase</keyword>
<dbReference type="CDD" id="cd02780">
    <property type="entry name" value="MopB_CT_Tetrathionate_Arsenate-R"/>
    <property type="match status" value="1"/>
</dbReference>
<dbReference type="PROSITE" id="PS51318">
    <property type="entry name" value="TAT"/>
    <property type="match status" value="1"/>
</dbReference>
<dbReference type="InterPro" id="IPR006656">
    <property type="entry name" value="Mopterin_OxRdtase"/>
</dbReference>
<evidence type="ECO:0000256" key="1">
    <source>
        <dbReference type="ARBA" id="ARBA00001942"/>
    </source>
</evidence>
<evidence type="ECO:0000256" key="4">
    <source>
        <dbReference type="ARBA" id="ARBA00022505"/>
    </source>
</evidence>
<keyword evidence="12" id="KW-1185">Reference proteome</keyword>
<dbReference type="InterPro" id="IPR006657">
    <property type="entry name" value="MoPterin_dinucl-bd_dom"/>
</dbReference>
<evidence type="ECO:0000259" key="10">
    <source>
        <dbReference type="PROSITE" id="PS51669"/>
    </source>
</evidence>
<dbReference type="SUPFAM" id="SSF53706">
    <property type="entry name" value="Formate dehydrogenase/DMSO reductase, domains 1-3"/>
    <property type="match status" value="1"/>
</dbReference>
<dbReference type="Pfam" id="PF00384">
    <property type="entry name" value="Molybdopterin"/>
    <property type="match status" value="1"/>
</dbReference>
<name>A0A1I4EJA3_9HYPH</name>
<evidence type="ECO:0000256" key="6">
    <source>
        <dbReference type="ARBA" id="ARBA00022729"/>
    </source>
</evidence>
<evidence type="ECO:0000256" key="3">
    <source>
        <dbReference type="ARBA" id="ARBA00022485"/>
    </source>
</evidence>
<dbReference type="CDD" id="cd02758">
    <property type="entry name" value="MopB_Tetrathionate-Ra"/>
    <property type="match status" value="1"/>
</dbReference>
<dbReference type="PROSITE" id="PS51669">
    <property type="entry name" value="4FE4S_MOW_BIS_MGD"/>
    <property type="match status" value="1"/>
</dbReference>
<dbReference type="Gene3D" id="2.40.40.20">
    <property type="match status" value="1"/>
</dbReference>
<dbReference type="InterPro" id="IPR041929">
    <property type="entry name" value="Tetrathionate-R_A_N"/>
</dbReference>
<dbReference type="Gene3D" id="3.40.228.10">
    <property type="entry name" value="Dimethylsulfoxide Reductase, domain 2"/>
    <property type="match status" value="1"/>
</dbReference>
<comment type="caution">
    <text evidence="11">The sequence shown here is derived from an EMBL/GenBank/DDBJ whole genome shotgun (WGS) entry which is preliminary data.</text>
</comment>
<feature type="domain" description="4Fe-4S Mo/W bis-MGD-type" evidence="10">
    <location>
        <begin position="69"/>
        <end position="138"/>
    </location>
</feature>
<keyword evidence="9" id="KW-0411">Iron-sulfur</keyword>
<comment type="cofactor">
    <cofactor evidence="1">
        <name>Mo-bis(molybdopterin guanine dinucleotide)</name>
        <dbReference type="ChEBI" id="CHEBI:60539"/>
    </cofactor>
</comment>
<dbReference type="SUPFAM" id="SSF50692">
    <property type="entry name" value="ADC-like"/>
    <property type="match status" value="1"/>
</dbReference>
<reference evidence="11 12" key="1">
    <citation type="submission" date="2016-10" db="EMBL/GenBank/DDBJ databases">
        <authorList>
            <person name="Varghese N."/>
            <person name="Submissions S."/>
        </authorList>
    </citation>
    <scope>NUCLEOTIDE SEQUENCE [LARGE SCALE GENOMIC DNA]</scope>
    <source>
        <strain evidence="11 12">DSM 16392</strain>
    </source>
</reference>
<dbReference type="InterPro" id="IPR006963">
    <property type="entry name" value="Mopterin_OxRdtase_4Fe-4S_dom"/>
</dbReference>
<dbReference type="InterPro" id="IPR009010">
    <property type="entry name" value="Asp_de-COase-like_dom_sf"/>
</dbReference>
<evidence type="ECO:0000256" key="8">
    <source>
        <dbReference type="ARBA" id="ARBA00023004"/>
    </source>
</evidence>
<evidence type="ECO:0000256" key="7">
    <source>
        <dbReference type="ARBA" id="ARBA00023002"/>
    </source>
</evidence>
<dbReference type="Gene3D" id="3.40.50.740">
    <property type="match status" value="2"/>
</dbReference>
<sequence>MTISRRGVLQGATALGAAGAAFWGFAETGKNFYQGVMGTAQAKGIAGGALPPEYKVDPATGEVILNPDQRVGYTMCMGCTSVCGIRVRVDKASGDILRATGNPYSPLSTNPHIPYDTPIKEAITGLSAYGEQGLAGRSTACGRGNAAIAKQNSKERILKPMKRVGERGSGQWKEISWDQLIEETVEGGDLFGEGPVEGLRAIRDLKTPLDPENPEYGPKANQLVVIPVFKNGRLMMAARFAKMAYGTRNFVGHRSYCGLSMRAGYAAMLDNLKKQPHLKPDYRHAKYMLFIGTAPGNAGNPYKLQGTLMGAARGRDGVKYAVVDPVLTNSQNHAFGKDNTWVPIRPGTDGALVMGMIRWIMENERYDAKFLAQPSGAAAQTAGEASWSNATHLVIDDPEHPKGGSFLRQGMVTADLEEDAQKAPMCLDAQTGELSPAKGRPATLFHQGTVRLLDGSTVPVATSLSLLRREALRKTLAEYSADCGVSEERIISLARDFTSVGKQAAADCHGGTMHAAGFYTAYAIVMLNALVGNLNAKGGTTAGGGRFKDVQKGPRYNLLAFPGKVKVKGVDAGRGGFAYEKTSEFNRLIADGKSPYPAQAPWHSFTQPMGAQWLTSVLEGYPYKAKAVITWSSNPVYGVAGMENDVKEKIKDTKRLPLFIAIDPFINETSRFADYIVPDRVFYEAWGWASAWGGVPTKVSTARWPVVDCQTGKTPDGRHMDMDNFFIDVAKRMELPGFGEKAIPDADGNLHPLHRSEDFWMRAGANVAFDGGAVPESDDTDMTITGVDRIRADLESTLKPDEWRRVAYVYNRGGRYEDAVKTYKGETFARSYKKGIQIWNETVGMARNSMTGKKFVGCPTWQAPSFADGTKVDKAFPPDLWPFRVVSTKSQLRSSSTGGNPYLDDLKLSNAIAINTVDADQLSIKTGDWITVISPSNRISGQAFVRHGIARGAIGIEHGYGHRELGARTHKIGKVILEGHSNRGLGTNSNDLGYTDPTSKRPALLADPVVGSIARQALPARIEKMG</sequence>
<dbReference type="RefSeq" id="WP_093523208.1">
    <property type="nucleotide sequence ID" value="NZ_FOSK01000015.1"/>
</dbReference>
<keyword evidence="4" id="KW-0500">Molybdenum</keyword>
<comment type="similarity">
    <text evidence="2">Belongs to the prokaryotic molybdopterin-containing oxidoreductase family.</text>
</comment>
<dbReference type="EMBL" id="FOSK01000015">
    <property type="protein sequence ID" value="SFL05838.1"/>
    <property type="molecule type" value="Genomic_DNA"/>
</dbReference>
<evidence type="ECO:0000256" key="5">
    <source>
        <dbReference type="ARBA" id="ARBA00022723"/>
    </source>
</evidence>
<dbReference type="SMART" id="SM00926">
    <property type="entry name" value="Molybdop_Fe4S4"/>
    <property type="match status" value="1"/>
</dbReference>
<keyword evidence="5" id="KW-0479">Metal-binding</keyword>
<dbReference type="InterPro" id="IPR050612">
    <property type="entry name" value="Prok_Mopterin_Oxidored"/>
</dbReference>